<dbReference type="GO" id="GO:0016324">
    <property type="term" value="C:apical plasma membrane"/>
    <property type="evidence" value="ECO:0007669"/>
    <property type="project" value="UniProtKB-ARBA"/>
</dbReference>
<dbReference type="PANTHER" id="PTHR48041:SF116">
    <property type="entry name" value="PROTEIN BROWN"/>
    <property type="match status" value="1"/>
</dbReference>
<evidence type="ECO:0000256" key="6">
    <source>
        <dbReference type="ARBA" id="ARBA00022840"/>
    </source>
</evidence>
<reference evidence="10" key="1">
    <citation type="submission" date="2016-01" db="EMBL/GenBank/DDBJ databases">
        <title>Reference transcriptome for the parasite Schistocephalus solidus: insights into the molecular evolution of parasitism.</title>
        <authorList>
            <person name="Hebert F.O."/>
            <person name="Grambauer S."/>
            <person name="Barber I."/>
            <person name="Landry C.R."/>
            <person name="Aubin-Horth N."/>
        </authorList>
    </citation>
    <scope>NUCLEOTIDE SEQUENCE</scope>
</reference>
<dbReference type="Pfam" id="PF00005">
    <property type="entry name" value="ABC_tran"/>
    <property type="match status" value="1"/>
</dbReference>
<evidence type="ECO:0000256" key="2">
    <source>
        <dbReference type="ARBA" id="ARBA00005814"/>
    </source>
</evidence>
<dbReference type="GO" id="GO:0016887">
    <property type="term" value="F:ATP hydrolysis activity"/>
    <property type="evidence" value="ECO:0007669"/>
    <property type="project" value="InterPro"/>
</dbReference>
<dbReference type="SMART" id="SM00382">
    <property type="entry name" value="AAA"/>
    <property type="match status" value="1"/>
</dbReference>
<protein>
    <recommendedName>
        <fullName evidence="9">ABC transporter domain-containing protein</fullName>
    </recommendedName>
</protein>
<evidence type="ECO:0000256" key="1">
    <source>
        <dbReference type="ARBA" id="ARBA00004141"/>
    </source>
</evidence>
<dbReference type="Gene3D" id="3.40.50.300">
    <property type="entry name" value="P-loop containing nucleotide triphosphate hydrolases"/>
    <property type="match status" value="1"/>
</dbReference>
<evidence type="ECO:0000256" key="3">
    <source>
        <dbReference type="ARBA" id="ARBA00022448"/>
    </source>
</evidence>
<dbReference type="Pfam" id="PF19055">
    <property type="entry name" value="ABC2_membrane_7"/>
    <property type="match status" value="1"/>
</dbReference>
<keyword evidence="8" id="KW-0472">Membrane</keyword>
<dbReference type="InterPro" id="IPR050352">
    <property type="entry name" value="ABCG_transporters"/>
</dbReference>
<accession>A0A0X3NR55</accession>
<evidence type="ECO:0000256" key="8">
    <source>
        <dbReference type="ARBA" id="ARBA00023136"/>
    </source>
</evidence>
<sequence>MKCRSTVSMKLNNGPTLSFHEISYYVQKKHFFVFPEGMVDVLKCVTGILKPGLNALIGPTGSGKTSLMDILAGRIDPTSIVGTVLVDGKEPPNDFHRYAGYVCQDDFSISVLTVRENLNFSAALRLPAWTTKRDREERVESLLIKLGLMSVADSKVGDEFVRGISGGERKRTNIGIELITEPCIIFLDEPTTGLDAHTAMVVMQVLKRLALEGRTIITSIHQPKSSIYKLFDSLTLLANGRIVYHGAAGDCPVSYFRRLGYKVSDHENPADFFIDLLHIELPAEVQECLNGLDPSVEDMRKYHNPVPDENVVKKHQVATSDLLALRLQCVFYSSYEWLSKQKPVVDAIFSTWRKLRCRSPALSRETSSGQFQSVHGSEAELHPLVLKASSPRLVTNYPSK</sequence>
<dbReference type="GO" id="GO:0140359">
    <property type="term" value="F:ABC-type transporter activity"/>
    <property type="evidence" value="ECO:0007669"/>
    <property type="project" value="InterPro"/>
</dbReference>
<dbReference type="PANTHER" id="PTHR48041">
    <property type="entry name" value="ABC TRANSPORTER G FAMILY MEMBER 28"/>
    <property type="match status" value="1"/>
</dbReference>
<comment type="subcellular location">
    <subcellularLocation>
        <location evidence="1">Membrane</location>
        <topology evidence="1">Multi-pass membrane protein</topology>
    </subcellularLocation>
</comment>
<dbReference type="InterPro" id="IPR027417">
    <property type="entry name" value="P-loop_NTPase"/>
</dbReference>
<name>A0A0X3NR55_SCHSO</name>
<evidence type="ECO:0000256" key="4">
    <source>
        <dbReference type="ARBA" id="ARBA00022692"/>
    </source>
</evidence>
<keyword evidence="7" id="KW-1133">Transmembrane helix</keyword>
<dbReference type="SUPFAM" id="SSF52540">
    <property type="entry name" value="P-loop containing nucleoside triphosphate hydrolases"/>
    <property type="match status" value="1"/>
</dbReference>
<dbReference type="InterPro" id="IPR043926">
    <property type="entry name" value="ABCG_dom"/>
</dbReference>
<dbReference type="EMBL" id="GEEE01020926">
    <property type="protein sequence ID" value="JAP42299.1"/>
    <property type="molecule type" value="Transcribed_RNA"/>
</dbReference>
<dbReference type="CDD" id="cd03213">
    <property type="entry name" value="ABCG_EPDR"/>
    <property type="match status" value="1"/>
</dbReference>
<gene>
    <name evidence="10" type="ORF">TR160108</name>
</gene>
<dbReference type="FunFam" id="3.40.50.300:FF:000622">
    <property type="entry name" value="ATP-binding cassette sub-family G member 2"/>
    <property type="match status" value="1"/>
</dbReference>
<keyword evidence="3" id="KW-0813">Transport</keyword>
<comment type="similarity">
    <text evidence="2">Belongs to the ABC transporter superfamily. ABCG family. Eye pigment precursor importer (TC 3.A.1.204) subfamily.</text>
</comment>
<feature type="domain" description="ABC transporter" evidence="9">
    <location>
        <begin position="26"/>
        <end position="264"/>
    </location>
</feature>
<keyword evidence="4" id="KW-0812">Transmembrane</keyword>
<evidence type="ECO:0000256" key="7">
    <source>
        <dbReference type="ARBA" id="ARBA00022989"/>
    </source>
</evidence>
<dbReference type="AlphaFoldDB" id="A0A0X3NR55"/>
<dbReference type="PROSITE" id="PS50893">
    <property type="entry name" value="ABC_TRANSPORTER_2"/>
    <property type="match status" value="1"/>
</dbReference>
<dbReference type="InterPro" id="IPR003593">
    <property type="entry name" value="AAA+_ATPase"/>
</dbReference>
<dbReference type="GO" id="GO:0015562">
    <property type="term" value="F:efflux transmembrane transporter activity"/>
    <property type="evidence" value="ECO:0007669"/>
    <property type="project" value="UniProtKB-ARBA"/>
</dbReference>
<evidence type="ECO:0000313" key="10">
    <source>
        <dbReference type="EMBL" id="JAP42299.1"/>
    </source>
</evidence>
<proteinExistence type="inferred from homology"/>
<dbReference type="InterPro" id="IPR003439">
    <property type="entry name" value="ABC_transporter-like_ATP-bd"/>
</dbReference>
<dbReference type="GO" id="GO:0005524">
    <property type="term" value="F:ATP binding"/>
    <property type="evidence" value="ECO:0007669"/>
    <property type="project" value="UniProtKB-KW"/>
</dbReference>
<evidence type="ECO:0000256" key="5">
    <source>
        <dbReference type="ARBA" id="ARBA00022741"/>
    </source>
</evidence>
<evidence type="ECO:0000259" key="9">
    <source>
        <dbReference type="PROSITE" id="PS50893"/>
    </source>
</evidence>
<organism evidence="10">
    <name type="scientific">Schistocephalus solidus</name>
    <name type="common">Tapeworm</name>
    <dbReference type="NCBI Taxonomy" id="70667"/>
    <lineage>
        <taxon>Eukaryota</taxon>
        <taxon>Metazoa</taxon>
        <taxon>Spiralia</taxon>
        <taxon>Lophotrochozoa</taxon>
        <taxon>Platyhelminthes</taxon>
        <taxon>Cestoda</taxon>
        <taxon>Eucestoda</taxon>
        <taxon>Diphyllobothriidea</taxon>
        <taxon>Diphyllobothriidae</taxon>
        <taxon>Schistocephalus</taxon>
    </lineage>
</organism>
<keyword evidence="5" id="KW-0547">Nucleotide-binding</keyword>
<dbReference type="GO" id="GO:0008514">
    <property type="term" value="F:organic anion transmembrane transporter activity"/>
    <property type="evidence" value="ECO:0007669"/>
    <property type="project" value="UniProtKB-ARBA"/>
</dbReference>
<keyword evidence="6" id="KW-0067">ATP-binding</keyword>